<protein>
    <submittedName>
        <fullName evidence="1">Uncharacterized protein</fullName>
    </submittedName>
</protein>
<name>A0ABY6YZZ5_9BACL</name>
<reference evidence="1" key="1">
    <citation type="submission" date="2022-08" db="EMBL/GenBank/DDBJ databases">
        <title>Alicyclobacillus dauci DSM2870, complete genome.</title>
        <authorList>
            <person name="Wang Q."/>
            <person name="Cai R."/>
            <person name="Wang Z."/>
        </authorList>
    </citation>
    <scope>NUCLEOTIDE SEQUENCE</scope>
    <source>
        <strain evidence="1">DSM 28700</strain>
    </source>
</reference>
<proteinExistence type="predicted"/>
<gene>
    <name evidence="1" type="ORF">NZD86_13300</name>
</gene>
<organism evidence="1 2">
    <name type="scientific">Alicyclobacillus dauci</name>
    <dbReference type="NCBI Taxonomy" id="1475485"/>
    <lineage>
        <taxon>Bacteria</taxon>
        <taxon>Bacillati</taxon>
        <taxon>Bacillota</taxon>
        <taxon>Bacilli</taxon>
        <taxon>Bacillales</taxon>
        <taxon>Alicyclobacillaceae</taxon>
        <taxon>Alicyclobacillus</taxon>
    </lineage>
</organism>
<evidence type="ECO:0000313" key="1">
    <source>
        <dbReference type="EMBL" id="WAH35285.1"/>
    </source>
</evidence>
<keyword evidence="2" id="KW-1185">Reference proteome</keyword>
<dbReference type="RefSeq" id="WP_268042372.1">
    <property type="nucleotide sequence ID" value="NZ_CP104064.1"/>
</dbReference>
<dbReference type="Proteomes" id="UP001164803">
    <property type="component" value="Chromosome"/>
</dbReference>
<accession>A0ABY6YZZ5</accession>
<dbReference type="EMBL" id="CP104064">
    <property type="protein sequence ID" value="WAH35285.1"/>
    <property type="molecule type" value="Genomic_DNA"/>
</dbReference>
<sequence>MERPSSPLIRMTYAEDIITLVDDWTGTNGNYQVKTQNIPFKAGNMMTGSIWRVTAVGS</sequence>
<evidence type="ECO:0000313" key="2">
    <source>
        <dbReference type="Proteomes" id="UP001164803"/>
    </source>
</evidence>